<evidence type="ECO:0000256" key="1">
    <source>
        <dbReference type="SAM" id="SignalP"/>
    </source>
</evidence>
<protein>
    <submittedName>
        <fullName evidence="3">CubicO group peptidase (Beta-lactamase class C family)</fullName>
    </submittedName>
</protein>
<dbReference type="AlphaFoldDB" id="A0A3N1KWR1"/>
<keyword evidence="1" id="KW-0732">Signal</keyword>
<name>A0A3N1KWR1_9PROT</name>
<dbReference type="Pfam" id="PF00144">
    <property type="entry name" value="Beta-lactamase"/>
    <property type="match status" value="1"/>
</dbReference>
<proteinExistence type="predicted"/>
<dbReference type="PANTHER" id="PTHR43283:SF7">
    <property type="entry name" value="BETA-LACTAMASE-RELATED DOMAIN-CONTAINING PROTEIN"/>
    <property type="match status" value="1"/>
</dbReference>
<keyword evidence="4" id="KW-1185">Reference proteome</keyword>
<dbReference type="InterPro" id="IPR001466">
    <property type="entry name" value="Beta-lactam-related"/>
</dbReference>
<dbReference type="Gene3D" id="3.40.710.10">
    <property type="entry name" value="DD-peptidase/beta-lactamase superfamily"/>
    <property type="match status" value="1"/>
</dbReference>
<dbReference type="Proteomes" id="UP000278222">
    <property type="component" value="Unassembled WGS sequence"/>
</dbReference>
<accession>A0A3N1KWR1</accession>
<feature type="signal peptide" evidence="1">
    <location>
        <begin position="1"/>
        <end position="25"/>
    </location>
</feature>
<dbReference type="InterPro" id="IPR006311">
    <property type="entry name" value="TAT_signal"/>
</dbReference>
<feature type="domain" description="Beta-lactamase-related" evidence="2">
    <location>
        <begin position="46"/>
        <end position="338"/>
    </location>
</feature>
<evidence type="ECO:0000259" key="2">
    <source>
        <dbReference type="Pfam" id="PF00144"/>
    </source>
</evidence>
<dbReference type="PROSITE" id="PS51318">
    <property type="entry name" value="TAT"/>
    <property type="match status" value="1"/>
</dbReference>
<dbReference type="SUPFAM" id="SSF56601">
    <property type="entry name" value="beta-lactamase/transpeptidase-like"/>
    <property type="match status" value="1"/>
</dbReference>
<dbReference type="InterPro" id="IPR050789">
    <property type="entry name" value="Diverse_Enzym_Activities"/>
</dbReference>
<reference evidence="3 4" key="1">
    <citation type="submission" date="2018-11" db="EMBL/GenBank/DDBJ databases">
        <title>Genomic Encyclopedia of Type Strains, Phase IV (KMG-IV): sequencing the most valuable type-strain genomes for metagenomic binning, comparative biology and taxonomic classification.</title>
        <authorList>
            <person name="Goeker M."/>
        </authorList>
    </citation>
    <scope>NUCLEOTIDE SEQUENCE [LARGE SCALE GENOMIC DNA]</scope>
    <source>
        <strain evidence="3 4">DSM 5900</strain>
    </source>
</reference>
<gene>
    <name evidence="3" type="ORF">EDC65_4551</name>
</gene>
<sequence length="365" mass="39220">MPTRRQILTLAGAALMTGTTASATALETVSPAAAGFQPDLDQRLAAAQAAGRLDGLHGIVALRGGRIFFERYFRGPDASWGTPLGEIAFGPDTLHDLRSVTKSIVGLLYGIALDRGMVPAPDQPLLAQFPEYPDLAADPARARLTVGHVLTMTLGTEWNESLPYTSAANSEIAMEMAADRYRFVLDRPILAEPGQHWTYNGGATTLLGRLIERGTGQALPDFARAALFDPLGIGATQWTRGHDGTPSAASGLRMVPRDLARIGRMILAKGQAGGRQVVPADWLAASFQPRARLEDGRGYGYHWYLGRFEAGGFWRGAIGNGGQRLFVWPGIDLVVAITAGNYDQPEQWRPPTNLVREVILPALAG</sequence>
<dbReference type="InterPro" id="IPR012338">
    <property type="entry name" value="Beta-lactam/transpept-like"/>
</dbReference>
<comment type="caution">
    <text evidence="3">The sequence shown here is derived from an EMBL/GenBank/DDBJ whole genome shotgun (WGS) entry which is preliminary data.</text>
</comment>
<evidence type="ECO:0000313" key="4">
    <source>
        <dbReference type="Proteomes" id="UP000278222"/>
    </source>
</evidence>
<organism evidence="3 4">
    <name type="scientific">Stella humosa</name>
    <dbReference type="NCBI Taxonomy" id="94"/>
    <lineage>
        <taxon>Bacteria</taxon>
        <taxon>Pseudomonadati</taxon>
        <taxon>Pseudomonadota</taxon>
        <taxon>Alphaproteobacteria</taxon>
        <taxon>Rhodospirillales</taxon>
        <taxon>Stellaceae</taxon>
        <taxon>Stella</taxon>
    </lineage>
</organism>
<evidence type="ECO:0000313" key="3">
    <source>
        <dbReference type="EMBL" id="ROP83902.1"/>
    </source>
</evidence>
<feature type="chain" id="PRO_5017924051" evidence="1">
    <location>
        <begin position="26"/>
        <end position="365"/>
    </location>
</feature>
<dbReference type="EMBL" id="RJKX01000016">
    <property type="protein sequence ID" value="ROP83902.1"/>
    <property type="molecule type" value="Genomic_DNA"/>
</dbReference>
<dbReference type="PANTHER" id="PTHR43283">
    <property type="entry name" value="BETA-LACTAMASE-RELATED"/>
    <property type="match status" value="1"/>
</dbReference>